<protein>
    <recommendedName>
        <fullName evidence="5">Integral membrane protein</fullName>
    </recommendedName>
</protein>
<dbReference type="Proteomes" id="UP000308197">
    <property type="component" value="Unassembled WGS sequence"/>
</dbReference>
<proteinExistence type="predicted"/>
<evidence type="ECO:0000313" key="4">
    <source>
        <dbReference type="Proteomes" id="UP000308197"/>
    </source>
</evidence>
<feature type="transmembrane region" description="Helical" evidence="2">
    <location>
        <begin position="12"/>
        <end position="37"/>
    </location>
</feature>
<reference evidence="3 4" key="1">
    <citation type="journal article" date="2019" name="Nat. Ecol. Evol.">
        <title>Megaphylogeny resolves global patterns of mushroom evolution.</title>
        <authorList>
            <person name="Varga T."/>
            <person name="Krizsan K."/>
            <person name="Foldi C."/>
            <person name="Dima B."/>
            <person name="Sanchez-Garcia M."/>
            <person name="Sanchez-Ramirez S."/>
            <person name="Szollosi G.J."/>
            <person name="Szarkandi J.G."/>
            <person name="Papp V."/>
            <person name="Albert L."/>
            <person name="Andreopoulos W."/>
            <person name="Angelini C."/>
            <person name="Antonin V."/>
            <person name="Barry K.W."/>
            <person name="Bougher N.L."/>
            <person name="Buchanan P."/>
            <person name="Buyck B."/>
            <person name="Bense V."/>
            <person name="Catcheside P."/>
            <person name="Chovatia M."/>
            <person name="Cooper J."/>
            <person name="Damon W."/>
            <person name="Desjardin D."/>
            <person name="Finy P."/>
            <person name="Geml J."/>
            <person name="Haridas S."/>
            <person name="Hughes K."/>
            <person name="Justo A."/>
            <person name="Karasinski D."/>
            <person name="Kautmanova I."/>
            <person name="Kiss B."/>
            <person name="Kocsube S."/>
            <person name="Kotiranta H."/>
            <person name="LaButti K.M."/>
            <person name="Lechner B.E."/>
            <person name="Liimatainen K."/>
            <person name="Lipzen A."/>
            <person name="Lukacs Z."/>
            <person name="Mihaltcheva S."/>
            <person name="Morgado L.N."/>
            <person name="Niskanen T."/>
            <person name="Noordeloos M.E."/>
            <person name="Ohm R.A."/>
            <person name="Ortiz-Santana B."/>
            <person name="Ovrebo C."/>
            <person name="Racz N."/>
            <person name="Riley R."/>
            <person name="Savchenko A."/>
            <person name="Shiryaev A."/>
            <person name="Soop K."/>
            <person name="Spirin V."/>
            <person name="Szebenyi C."/>
            <person name="Tomsovsky M."/>
            <person name="Tulloss R.E."/>
            <person name="Uehling J."/>
            <person name="Grigoriev I.V."/>
            <person name="Vagvolgyi C."/>
            <person name="Papp T."/>
            <person name="Martin F.M."/>
            <person name="Miettinen O."/>
            <person name="Hibbett D.S."/>
            <person name="Nagy L.G."/>
        </authorList>
    </citation>
    <scope>NUCLEOTIDE SEQUENCE [LARGE SCALE GENOMIC DNA]</scope>
    <source>
        <strain evidence="3 4">HHB13444</strain>
    </source>
</reference>
<dbReference type="STRING" id="1314778.A0A5C3PI59"/>
<dbReference type="AlphaFoldDB" id="A0A5C3PI59"/>
<sequence length="356" mass="39187">MAAGQIALDRAYLVAIWLETLFYGFNACVFGSYIYITRIRRIRRRVTPLIFWVAVLMFCFSTVHVSLGFARLVWGFIDHRDDPGGPAAFFSDVSQPPNVAKVIIHTINSILGDGIVVWRCYYVWAMNWQICVLPALLIVASAICGFGQAYIFATAKTTHSAFATSIARWNGSLFSLSFTTNALVTVLIAARLWSLTRDLNGAVVSGHSFRYMKVFMLIIESAMIYSAAVLIEIVLYFSNSNAFYIIYDPIAQLTGIVPTMIIIISTLGITIEDLSTARSASSDPTTGRDELTTMHFKTMYNSRGASTAGYSDTDVEREASSVRVETGAADEHADPDLDSEGTKPNLSAVWRLPSSG</sequence>
<feature type="transmembrane region" description="Helical" evidence="2">
    <location>
        <begin position="173"/>
        <end position="193"/>
    </location>
</feature>
<evidence type="ECO:0000313" key="3">
    <source>
        <dbReference type="EMBL" id="TFK88777.1"/>
    </source>
</evidence>
<feature type="transmembrane region" description="Helical" evidence="2">
    <location>
        <begin position="250"/>
        <end position="271"/>
    </location>
</feature>
<feature type="transmembrane region" description="Helical" evidence="2">
    <location>
        <begin position="214"/>
        <end position="238"/>
    </location>
</feature>
<accession>A0A5C3PI59</accession>
<feature type="region of interest" description="Disordered" evidence="1">
    <location>
        <begin position="306"/>
        <end position="356"/>
    </location>
</feature>
<keyword evidence="4" id="KW-1185">Reference proteome</keyword>
<dbReference type="EMBL" id="ML211099">
    <property type="protein sequence ID" value="TFK88777.1"/>
    <property type="molecule type" value="Genomic_DNA"/>
</dbReference>
<feature type="transmembrane region" description="Helical" evidence="2">
    <location>
        <begin position="131"/>
        <end position="153"/>
    </location>
</feature>
<feature type="transmembrane region" description="Helical" evidence="2">
    <location>
        <begin position="102"/>
        <end position="124"/>
    </location>
</feature>
<organism evidence="3 4">
    <name type="scientific">Polyporus arcularius HHB13444</name>
    <dbReference type="NCBI Taxonomy" id="1314778"/>
    <lineage>
        <taxon>Eukaryota</taxon>
        <taxon>Fungi</taxon>
        <taxon>Dikarya</taxon>
        <taxon>Basidiomycota</taxon>
        <taxon>Agaricomycotina</taxon>
        <taxon>Agaricomycetes</taxon>
        <taxon>Polyporales</taxon>
        <taxon>Polyporaceae</taxon>
        <taxon>Polyporus</taxon>
    </lineage>
</organism>
<gene>
    <name evidence="3" type="ORF">K466DRAFT_488237</name>
</gene>
<evidence type="ECO:0008006" key="5">
    <source>
        <dbReference type="Google" id="ProtNLM"/>
    </source>
</evidence>
<feature type="transmembrane region" description="Helical" evidence="2">
    <location>
        <begin position="49"/>
        <end position="74"/>
    </location>
</feature>
<name>A0A5C3PI59_9APHY</name>
<keyword evidence="2" id="KW-0812">Transmembrane</keyword>
<keyword evidence="2" id="KW-1133">Transmembrane helix</keyword>
<evidence type="ECO:0000256" key="1">
    <source>
        <dbReference type="SAM" id="MobiDB-lite"/>
    </source>
</evidence>
<dbReference type="InParanoid" id="A0A5C3PI59"/>
<keyword evidence="2" id="KW-0472">Membrane</keyword>
<evidence type="ECO:0000256" key="2">
    <source>
        <dbReference type="SAM" id="Phobius"/>
    </source>
</evidence>